<feature type="domain" description="HTH gntR-type" evidence="4">
    <location>
        <begin position="9"/>
        <end position="76"/>
    </location>
</feature>
<dbReference type="PROSITE" id="PS50949">
    <property type="entry name" value="HTH_GNTR"/>
    <property type="match status" value="1"/>
</dbReference>
<name>A0A6J4SLW0_9ACTN</name>
<dbReference type="PANTHER" id="PTHR43537:SF45">
    <property type="entry name" value="GNTR FAMILY REGULATORY PROTEIN"/>
    <property type="match status" value="1"/>
</dbReference>
<dbReference type="AlphaFoldDB" id="A0A6J4SLW0"/>
<evidence type="ECO:0000256" key="2">
    <source>
        <dbReference type="ARBA" id="ARBA00023125"/>
    </source>
</evidence>
<dbReference type="PRINTS" id="PR00035">
    <property type="entry name" value="HTHGNTR"/>
</dbReference>
<dbReference type="InterPro" id="IPR008920">
    <property type="entry name" value="TF_FadR/GntR_C"/>
</dbReference>
<dbReference type="InterPro" id="IPR036388">
    <property type="entry name" value="WH-like_DNA-bd_sf"/>
</dbReference>
<keyword evidence="1" id="KW-0805">Transcription regulation</keyword>
<sequence length="215" mass="23594">MAEQPLQIASVVDQVYGRIRERIADGTLPHGGRLHQEDLAAELGVSRTPVREALRRLAAEGLVEMKTNRGARVADLGPDDIRVPYEARLVVEPGAARLAAQRGLAEPQERMRTAIATQRREIPGVTGTFEANREFHLALVHASGNPYLIQIAEALWLRRIGAPIYARQAETPERMHADADEHEEILAAIAAGDARAAEALTRRHVADAMKRSVTD</sequence>
<evidence type="ECO:0000313" key="5">
    <source>
        <dbReference type="EMBL" id="CAA9502617.1"/>
    </source>
</evidence>
<dbReference type="GO" id="GO:0003677">
    <property type="term" value="F:DNA binding"/>
    <property type="evidence" value="ECO:0007669"/>
    <property type="project" value="UniProtKB-KW"/>
</dbReference>
<dbReference type="PANTHER" id="PTHR43537">
    <property type="entry name" value="TRANSCRIPTIONAL REGULATOR, GNTR FAMILY"/>
    <property type="match status" value="1"/>
</dbReference>
<dbReference type="CDD" id="cd07377">
    <property type="entry name" value="WHTH_GntR"/>
    <property type="match status" value="1"/>
</dbReference>
<dbReference type="Gene3D" id="1.20.120.530">
    <property type="entry name" value="GntR ligand-binding domain-like"/>
    <property type="match status" value="1"/>
</dbReference>
<dbReference type="SUPFAM" id="SSF46785">
    <property type="entry name" value="Winged helix' DNA-binding domain"/>
    <property type="match status" value="1"/>
</dbReference>
<dbReference type="InterPro" id="IPR011711">
    <property type="entry name" value="GntR_C"/>
</dbReference>
<dbReference type="SUPFAM" id="SSF48008">
    <property type="entry name" value="GntR ligand-binding domain-like"/>
    <property type="match status" value="1"/>
</dbReference>
<dbReference type="Pfam" id="PF07729">
    <property type="entry name" value="FCD"/>
    <property type="match status" value="1"/>
</dbReference>
<dbReference type="InterPro" id="IPR036390">
    <property type="entry name" value="WH_DNA-bd_sf"/>
</dbReference>
<dbReference type="GO" id="GO:0003700">
    <property type="term" value="F:DNA-binding transcription factor activity"/>
    <property type="evidence" value="ECO:0007669"/>
    <property type="project" value="InterPro"/>
</dbReference>
<reference evidence="5" key="1">
    <citation type="submission" date="2020-02" db="EMBL/GenBank/DDBJ databases">
        <authorList>
            <person name="Meier V. D."/>
        </authorList>
    </citation>
    <scope>NUCLEOTIDE SEQUENCE</scope>
    <source>
        <strain evidence="5">AVDCRST_MAG13</strain>
    </source>
</reference>
<accession>A0A6J4SLW0</accession>
<keyword evidence="3" id="KW-0804">Transcription</keyword>
<dbReference type="SMART" id="SM00895">
    <property type="entry name" value="FCD"/>
    <property type="match status" value="1"/>
</dbReference>
<evidence type="ECO:0000259" key="4">
    <source>
        <dbReference type="PROSITE" id="PS50949"/>
    </source>
</evidence>
<organism evidence="5">
    <name type="scientific">uncultured Solirubrobacteraceae bacterium</name>
    <dbReference type="NCBI Taxonomy" id="1162706"/>
    <lineage>
        <taxon>Bacteria</taxon>
        <taxon>Bacillati</taxon>
        <taxon>Actinomycetota</taxon>
        <taxon>Thermoleophilia</taxon>
        <taxon>Solirubrobacterales</taxon>
        <taxon>Solirubrobacteraceae</taxon>
        <taxon>environmental samples</taxon>
    </lineage>
</organism>
<keyword evidence="2" id="KW-0238">DNA-binding</keyword>
<evidence type="ECO:0000256" key="1">
    <source>
        <dbReference type="ARBA" id="ARBA00023015"/>
    </source>
</evidence>
<dbReference type="Gene3D" id="1.10.10.10">
    <property type="entry name" value="Winged helix-like DNA-binding domain superfamily/Winged helix DNA-binding domain"/>
    <property type="match status" value="1"/>
</dbReference>
<dbReference type="InterPro" id="IPR000524">
    <property type="entry name" value="Tscrpt_reg_HTH_GntR"/>
</dbReference>
<dbReference type="EMBL" id="CADCVO010000374">
    <property type="protein sequence ID" value="CAA9502617.1"/>
    <property type="molecule type" value="Genomic_DNA"/>
</dbReference>
<protein>
    <submittedName>
        <fullName evidence="5">Transcriptional regulator, GntR family</fullName>
    </submittedName>
</protein>
<dbReference type="Pfam" id="PF00392">
    <property type="entry name" value="GntR"/>
    <property type="match status" value="1"/>
</dbReference>
<proteinExistence type="predicted"/>
<gene>
    <name evidence="5" type="ORF">AVDCRST_MAG13-2355</name>
</gene>
<dbReference type="SMART" id="SM00345">
    <property type="entry name" value="HTH_GNTR"/>
    <property type="match status" value="1"/>
</dbReference>
<evidence type="ECO:0000256" key="3">
    <source>
        <dbReference type="ARBA" id="ARBA00023163"/>
    </source>
</evidence>